<accession>A0AAX1EYU5</accession>
<dbReference type="HAMAP" id="MF_00972">
    <property type="entry name" value="tRNA_aden_deaminase"/>
    <property type="match status" value="1"/>
</dbReference>
<reference evidence="10 11" key="1">
    <citation type="journal article" date="2019" name="ISME J.">
        <title>Evolution in action: habitat transition from sediment to the pelagial leads to genome streamlining in Methylophilaceae.</title>
        <authorList>
            <person name="Salcher M."/>
            <person name="Schaefle D."/>
            <person name="Kaspar M."/>
            <person name="Neuenschwander S.M."/>
            <person name="Ghai R."/>
        </authorList>
    </citation>
    <scope>NUCLEOTIDE SEQUENCE [LARGE SCALE GENOMIC DNA]</scope>
    <source>
        <strain evidence="10 11">MMS-RVI-51</strain>
    </source>
</reference>
<organism evidence="10 11">
    <name type="scientific">Candidatus Methylopumilus universalis</name>
    <dbReference type="NCBI Taxonomy" id="2588536"/>
    <lineage>
        <taxon>Bacteria</taxon>
        <taxon>Pseudomonadati</taxon>
        <taxon>Pseudomonadota</taxon>
        <taxon>Betaproteobacteria</taxon>
        <taxon>Nitrosomonadales</taxon>
        <taxon>Methylophilaceae</taxon>
        <taxon>Candidatus Methylopumilus</taxon>
    </lineage>
</organism>
<dbReference type="SUPFAM" id="SSF53927">
    <property type="entry name" value="Cytidine deaminase-like"/>
    <property type="match status" value="1"/>
</dbReference>
<feature type="binding site" evidence="8">
    <location>
        <position position="88"/>
    </location>
    <ligand>
        <name>Zn(2+)</name>
        <dbReference type="ChEBI" id="CHEBI:29105"/>
        <note>catalytic</note>
    </ligand>
</feature>
<dbReference type="FunFam" id="3.40.140.10:FF:000005">
    <property type="entry name" value="tRNA-specific adenosine deaminase"/>
    <property type="match status" value="1"/>
</dbReference>
<evidence type="ECO:0000256" key="7">
    <source>
        <dbReference type="ARBA" id="ARBA00048045"/>
    </source>
</evidence>
<keyword evidence="4 8" id="KW-0479">Metal-binding</keyword>
<dbReference type="InterPro" id="IPR058535">
    <property type="entry name" value="MafB19-deam"/>
</dbReference>
<comment type="cofactor">
    <cofactor evidence="8">
        <name>Zn(2+)</name>
        <dbReference type="ChEBI" id="CHEBI:29105"/>
    </cofactor>
    <text evidence="8">Binds 1 zinc ion per subunit.</text>
</comment>
<dbReference type="GO" id="GO:0008270">
    <property type="term" value="F:zinc ion binding"/>
    <property type="evidence" value="ECO:0007669"/>
    <property type="project" value="UniProtKB-UniRule"/>
</dbReference>
<feature type="domain" description="CMP/dCMP-type deaminase" evidence="9">
    <location>
        <begin position="7"/>
        <end position="126"/>
    </location>
</feature>
<dbReference type="InterPro" id="IPR016192">
    <property type="entry name" value="APOBEC/CMP_deaminase_Zn-bd"/>
</dbReference>
<evidence type="ECO:0000313" key="10">
    <source>
        <dbReference type="EMBL" id="QDC40887.1"/>
    </source>
</evidence>
<sequence>MNYCMTDEDLKFMNLALELAKKAELKDEVPVGAVIVQDGKVIGSGMNTSISDHDPTSHAEINAIREAAKLIQNYRLKDCSIYVTLEPCAMCVGAIQHARIGKIIYGAPDPKTGACGGMIDLIGIKEINHHAEAMGGVLEKECSQILKDFFLSKRKKP</sequence>
<dbReference type="EMBL" id="CP040953">
    <property type="protein sequence ID" value="QDC40887.1"/>
    <property type="molecule type" value="Genomic_DNA"/>
</dbReference>
<name>A0AAX1EYU5_9PROT</name>
<comment type="similarity">
    <text evidence="1">Belongs to the cytidine and deoxycytidylate deaminase family. ADAT2 subfamily.</text>
</comment>
<comment type="subunit">
    <text evidence="2 8">Homodimer.</text>
</comment>
<dbReference type="Gene3D" id="3.40.140.10">
    <property type="entry name" value="Cytidine Deaminase, domain 2"/>
    <property type="match status" value="1"/>
</dbReference>
<dbReference type="EC" id="3.5.4.33" evidence="8"/>
<feature type="binding site" evidence="8">
    <location>
        <position position="58"/>
    </location>
    <ligand>
        <name>Zn(2+)</name>
        <dbReference type="ChEBI" id="CHEBI:29105"/>
        <note>catalytic</note>
    </ligand>
</feature>
<evidence type="ECO:0000259" key="9">
    <source>
        <dbReference type="PROSITE" id="PS51747"/>
    </source>
</evidence>
<comment type="catalytic activity">
    <reaction evidence="7 8">
        <text>adenosine(34) in tRNA + H2O + H(+) = inosine(34) in tRNA + NH4(+)</text>
        <dbReference type="Rhea" id="RHEA:43168"/>
        <dbReference type="Rhea" id="RHEA-COMP:10373"/>
        <dbReference type="Rhea" id="RHEA-COMP:10374"/>
        <dbReference type="ChEBI" id="CHEBI:15377"/>
        <dbReference type="ChEBI" id="CHEBI:15378"/>
        <dbReference type="ChEBI" id="CHEBI:28938"/>
        <dbReference type="ChEBI" id="CHEBI:74411"/>
        <dbReference type="ChEBI" id="CHEBI:82852"/>
        <dbReference type="EC" id="3.5.4.33"/>
    </reaction>
</comment>
<dbReference type="PANTHER" id="PTHR11079:SF202">
    <property type="entry name" value="TRNA-SPECIFIC ADENOSINE DEAMINASE"/>
    <property type="match status" value="1"/>
</dbReference>
<dbReference type="InterPro" id="IPR016193">
    <property type="entry name" value="Cytidine_deaminase-like"/>
</dbReference>
<dbReference type="Proteomes" id="UP000314901">
    <property type="component" value="Chromosome"/>
</dbReference>
<gene>
    <name evidence="8 10" type="primary">tadA</name>
    <name evidence="10" type="ORF">FIT94_02135</name>
</gene>
<dbReference type="GO" id="GO:0052717">
    <property type="term" value="F:tRNA-specific adenosine-34 deaminase activity"/>
    <property type="evidence" value="ECO:0007669"/>
    <property type="project" value="UniProtKB-UniRule"/>
</dbReference>
<evidence type="ECO:0000313" key="11">
    <source>
        <dbReference type="Proteomes" id="UP000314901"/>
    </source>
</evidence>
<dbReference type="PANTHER" id="PTHR11079">
    <property type="entry name" value="CYTOSINE DEAMINASE FAMILY MEMBER"/>
    <property type="match status" value="1"/>
</dbReference>
<dbReference type="KEGG" id="muv:FIT94_02135"/>
<dbReference type="CDD" id="cd01285">
    <property type="entry name" value="nucleoside_deaminase"/>
    <property type="match status" value="1"/>
</dbReference>
<feature type="active site" description="Proton donor" evidence="8">
    <location>
        <position position="60"/>
    </location>
</feature>
<dbReference type="Pfam" id="PF14437">
    <property type="entry name" value="MafB19-deam"/>
    <property type="match status" value="1"/>
</dbReference>
<proteinExistence type="inferred from homology"/>
<evidence type="ECO:0000256" key="1">
    <source>
        <dbReference type="ARBA" id="ARBA00010669"/>
    </source>
</evidence>
<keyword evidence="3 8" id="KW-0819">tRNA processing</keyword>
<dbReference type="InterPro" id="IPR028883">
    <property type="entry name" value="tRNA_aden_deaminase"/>
</dbReference>
<evidence type="ECO:0000256" key="4">
    <source>
        <dbReference type="ARBA" id="ARBA00022723"/>
    </source>
</evidence>
<dbReference type="AlphaFoldDB" id="A0AAX1EYU5"/>
<dbReference type="InterPro" id="IPR002125">
    <property type="entry name" value="CMP_dCMP_dom"/>
</dbReference>
<evidence type="ECO:0000256" key="2">
    <source>
        <dbReference type="ARBA" id="ARBA00011738"/>
    </source>
</evidence>
<evidence type="ECO:0000256" key="8">
    <source>
        <dbReference type="HAMAP-Rule" id="MF_00972"/>
    </source>
</evidence>
<keyword evidence="5 8" id="KW-0378">Hydrolase</keyword>
<evidence type="ECO:0000256" key="6">
    <source>
        <dbReference type="ARBA" id="ARBA00022833"/>
    </source>
</evidence>
<protein>
    <recommendedName>
        <fullName evidence="8">tRNA-specific adenosine deaminase</fullName>
        <ecNumber evidence="8">3.5.4.33</ecNumber>
    </recommendedName>
</protein>
<dbReference type="PROSITE" id="PS00903">
    <property type="entry name" value="CYT_DCMP_DEAMINASES_1"/>
    <property type="match status" value="1"/>
</dbReference>
<dbReference type="NCBIfam" id="NF008113">
    <property type="entry name" value="PRK10860.1"/>
    <property type="match status" value="1"/>
</dbReference>
<dbReference type="GO" id="GO:0002100">
    <property type="term" value="P:tRNA wobble adenosine to inosine editing"/>
    <property type="evidence" value="ECO:0007669"/>
    <property type="project" value="UniProtKB-UniRule"/>
</dbReference>
<dbReference type="PROSITE" id="PS51747">
    <property type="entry name" value="CYT_DCMP_DEAMINASES_2"/>
    <property type="match status" value="1"/>
</dbReference>
<evidence type="ECO:0000256" key="5">
    <source>
        <dbReference type="ARBA" id="ARBA00022801"/>
    </source>
</evidence>
<evidence type="ECO:0000256" key="3">
    <source>
        <dbReference type="ARBA" id="ARBA00022694"/>
    </source>
</evidence>
<keyword evidence="6 8" id="KW-0862">Zinc</keyword>
<comment type="function">
    <text evidence="8">Catalyzes the deamination of adenosine to inosine at the wobble position 34 of tRNA(Arg2).</text>
</comment>
<feature type="binding site" evidence="8">
    <location>
        <position position="91"/>
    </location>
    <ligand>
        <name>Zn(2+)</name>
        <dbReference type="ChEBI" id="CHEBI:29105"/>
        <note>catalytic</note>
    </ligand>
</feature>